<organism evidence="2 3">
    <name type="scientific">Pseudopedobacter saltans</name>
    <dbReference type="NCBI Taxonomy" id="151895"/>
    <lineage>
        <taxon>Bacteria</taxon>
        <taxon>Pseudomonadati</taxon>
        <taxon>Bacteroidota</taxon>
        <taxon>Sphingobacteriia</taxon>
        <taxon>Sphingobacteriales</taxon>
        <taxon>Sphingobacteriaceae</taxon>
        <taxon>Pseudopedobacter</taxon>
    </lineage>
</organism>
<dbReference type="Pfam" id="PF12771">
    <property type="entry name" value="SusD-like_2"/>
    <property type="match status" value="1"/>
</dbReference>
<proteinExistence type="predicted"/>
<evidence type="ECO:0000313" key="3">
    <source>
        <dbReference type="Proteomes" id="UP000249645"/>
    </source>
</evidence>
<evidence type="ECO:0000256" key="1">
    <source>
        <dbReference type="SAM" id="SignalP"/>
    </source>
</evidence>
<protein>
    <recommendedName>
        <fullName evidence="4">SusD/RagB family nutrient-binding outer membrane lipoprotein</fullName>
    </recommendedName>
</protein>
<dbReference type="PROSITE" id="PS51257">
    <property type="entry name" value="PROKAR_LIPOPROTEIN"/>
    <property type="match status" value="1"/>
</dbReference>
<dbReference type="EMBL" id="QFOI01000002">
    <property type="protein sequence ID" value="PZP52607.1"/>
    <property type="molecule type" value="Genomic_DNA"/>
</dbReference>
<dbReference type="Proteomes" id="UP000249645">
    <property type="component" value="Unassembled WGS sequence"/>
</dbReference>
<keyword evidence="1" id="KW-0732">Signal</keyword>
<dbReference type="InterPro" id="IPR041662">
    <property type="entry name" value="SusD-like_2"/>
</dbReference>
<feature type="chain" id="PRO_5015899503" description="SusD/RagB family nutrient-binding outer membrane lipoprotein" evidence="1">
    <location>
        <begin position="20"/>
        <end position="486"/>
    </location>
</feature>
<accession>A0A2W5FFZ8</accession>
<dbReference type="AlphaFoldDB" id="A0A2W5FFZ8"/>
<comment type="caution">
    <text evidence="2">The sequence shown here is derived from an EMBL/GenBank/DDBJ whole genome shotgun (WGS) entry which is preliminary data.</text>
</comment>
<feature type="signal peptide" evidence="1">
    <location>
        <begin position="1"/>
        <end position="19"/>
    </location>
</feature>
<reference evidence="2 3" key="1">
    <citation type="submission" date="2017-11" db="EMBL/GenBank/DDBJ databases">
        <title>Infants hospitalized years apart are colonized by the same room-sourced microbial strains.</title>
        <authorList>
            <person name="Brooks B."/>
            <person name="Olm M.R."/>
            <person name="Firek B.A."/>
            <person name="Baker R."/>
            <person name="Thomas B.C."/>
            <person name="Morowitz M.J."/>
            <person name="Banfield J.F."/>
        </authorList>
    </citation>
    <scope>NUCLEOTIDE SEQUENCE [LARGE SCALE GENOMIC DNA]</scope>
    <source>
        <strain evidence="2">S2_009_000_R2_76</strain>
    </source>
</reference>
<dbReference type="SUPFAM" id="SSF48452">
    <property type="entry name" value="TPR-like"/>
    <property type="match status" value="1"/>
</dbReference>
<dbReference type="InterPro" id="IPR011990">
    <property type="entry name" value="TPR-like_helical_dom_sf"/>
</dbReference>
<name>A0A2W5FFZ8_9SPHI</name>
<dbReference type="Gene3D" id="1.25.40.390">
    <property type="match status" value="1"/>
</dbReference>
<gene>
    <name evidence="2" type="ORF">DI598_00405</name>
</gene>
<evidence type="ECO:0000313" key="2">
    <source>
        <dbReference type="EMBL" id="PZP52607.1"/>
    </source>
</evidence>
<sequence length="486" mass="52444">MKKLIYKLALLGLFVSLMAGCQSSLDINKSPNAPDISNATPAILFPAGTLGTIGQTGGNLAAIGGIWSEYFTQSVIANQYKDIASYNITTNSFNAVYTGLFSNGLKNFQAVIDKSSASGDWNYYLLGTVMKAYTTQVLVDLYGTLPYSEALQGQANLTPKWDEGSVVYDSLISAIEAAKAKDFSASTNTVPGSEDMIFGGDITKWIEFANTLELKIYLRMVNDNPTKAQAGIVALYNSGATFLTSDAAVTNFTDQQSKDNPFYENNIRSLNTGDNLRASTTFVSWLLDNGDPRIINYFGKASPSSVNQGDDQNTTTNTSAAVFVQAWSDPVEIISAAESYFLQAEARVRFFNGDGAESLYNSGVLAAFNQFELDGSTLLAGKYKFPSTGSDAQIESIITQKWASCAYGCHGIEAFFEKNRTGYPKTSAVYSTSTSYIPGQFVVSKTSVLGGQLLPQRLPVPYISTSNNPNAPTPVAISVPVWWAKK</sequence>
<evidence type="ECO:0008006" key="4">
    <source>
        <dbReference type="Google" id="ProtNLM"/>
    </source>
</evidence>